<reference evidence="1 2" key="1">
    <citation type="journal article" date="2021" name="Genome Biol.">
        <title>AFLAP: assembly-free linkage analysis pipeline using k-mers from genome sequencing data.</title>
        <authorList>
            <person name="Fletcher K."/>
            <person name="Zhang L."/>
            <person name="Gil J."/>
            <person name="Han R."/>
            <person name="Cavanaugh K."/>
            <person name="Michelmore R."/>
        </authorList>
    </citation>
    <scope>NUCLEOTIDE SEQUENCE [LARGE SCALE GENOMIC DNA]</scope>
    <source>
        <strain evidence="1 2">SF5</strain>
    </source>
</reference>
<protein>
    <submittedName>
        <fullName evidence="1">Uncharacterized protein</fullName>
    </submittedName>
</protein>
<proteinExistence type="predicted"/>
<name>A0A976ILQ5_BRELC</name>
<accession>A0A976ILQ5</accession>
<dbReference type="Proteomes" id="UP000294530">
    <property type="component" value="Unassembled WGS sequence"/>
</dbReference>
<comment type="caution">
    <text evidence="1">The sequence shown here is derived from an EMBL/GenBank/DDBJ whole genome shotgun (WGS) entry which is preliminary data.</text>
</comment>
<dbReference type="GeneID" id="94349340"/>
<dbReference type="RefSeq" id="XP_067823571.1">
    <property type="nucleotide sequence ID" value="XM_067963669.1"/>
</dbReference>
<sequence>MPEKELMLDPDHILPSGSLLQFLRYCNHRWKQLLVDASGGTVQDKAIRKEVLGALKEVKTEKTAPPAQDLVYSLRRIIDMQAS</sequence>
<gene>
    <name evidence="1" type="ORF">CCR75_005590</name>
</gene>
<keyword evidence="2" id="KW-1185">Reference proteome</keyword>
<evidence type="ECO:0000313" key="1">
    <source>
        <dbReference type="EMBL" id="TDH74073.1"/>
    </source>
</evidence>
<evidence type="ECO:0000313" key="2">
    <source>
        <dbReference type="Proteomes" id="UP000294530"/>
    </source>
</evidence>
<dbReference type="EMBL" id="SHOA02000005">
    <property type="protein sequence ID" value="TDH74073.1"/>
    <property type="molecule type" value="Genomic_DNA"/>
</dbReference>
<organism evidence="1 2">
    <name type="scientific">Bremia lactucae</name>
    <name type="common">Lettuce downy mildew</name>
    <dbReference type="NCBI Taxonomy" id="4779"/>
    <lineage>
        <taxon>Eukaryota</taxon>
        <taxon>Sar</taxon>
        <taxon>Stramenopiles</taxon>
        <taxon>Oomycota</taxon>
        <taxon>Peronosporomycetes</taxon>
        <taxon>Peronosporales</taxon>
        <taxon>Peronosporaceae</taxon>
        <taxon>Bremia</taxon>
    </lineage>
</organism>
<dbReference type="KEGG" id="blac:94349340"/>
<dbReference type="AlphaFoldDB" id="A0A976ILQ5"/>